<proteinExistence type="predicted"/>
<feature type="compositionally biased region" description="Basic and acidic residues" evidence="1">
    <location>
        <begin position="82"/>
        <end position="91"/>
    </location>
</feature>
<reference evidence="2" key="1">
    <citation type="submission" date="2021-02" db="EMBL/GenBank/DDBJ databases">
        <authorList>
            <person name="Nowell W R."/>
        </authorList>
    </citation>
    <scope>NUCLEOTIDE SEQUENCE</scope>
</reference>
<evidence type="ECO:0000313" key="2">
    <source>
        <dbReference type="EMBL" id="CAF1069996.1"/>
    </source>
</evidence>
<organism evidence="2 4">
    <name type="scientific">Adineta steineri</name>
    <dbReference type="NCBI Taxonomy" id="433720"/>
    <lineage>
        <taxon>Eukaryota</taxon>
        <taxon>Metazoa</taxon>
        <taxon>Spiralia</taxon>
        <taxon>Gnathifera</taxon>
        <taxon>Rotifera</taxon>
        <taxon>Eurotatoria</taxon>
        <taxon>Bdelloidea</taxon>
        <taxon>Adinetida</taxon>
        <taxon>Adinetidae</taxon>
        <taxon>Adineta</taxon>
    </lineage>
</organism>
<feature type="region of interest" description="Disordered" evidence="1">
    <location>
        <begin position="80"/>
        <end position="114"/>
    </location>
</feature>
<feature type="compositionally biased region" description="Basic residues" evidence="1">
    <location>
        <begin position="92"/>
        <end position="112"/>
    </location>
</feature>
<dbReference type="Proteomes" id="UP000663845">
    <property type="component" value="Unassembled WGS sequence"/>
</dbReference>
<evidence type="ECO:0000313" key="4">
    <source>
        <dbReference type="Proteomes" id="UP000663845"/>
    </source>
</evidence>
<dbReference type="Proteomes" id="UP000663844">
    <property type="component" value="Unassembled WGS sequence"/>
</dbReference>
<evidence type="ECO:0000313" key="3">
    <source>
        <dbReference type="EMBL" id="CAF3583473.1"/>
    </source>
</evidence>
<sequence length="455" mass="53582">MSTTASRYADYGSACPRCQQIINTIDITFQQGIFIYDLTFIQQELESVLVAALQREHELLQEDVDILKLPSSSMIRLANGKKPRDFKAERERRRKALGGQTSRKRRIKKNSTKHFLTTIKRERNHNGSILSKKDSWNSKIRSDMNGNSSRPIRSYRPISFTFPYYYETNYRNGNNPNLSTNKLQLNNIPYPDQFWTKILTNQYEFIKDDKCNFIDKLIHIDQSLLNNFDYEKEYNQYKDIINSNEYIFSHDKYIHPELEYSVVIKQNSHLYSLVENMLNNNQHKNGSTATNNHRLKRKHSAISNNNHNSLQIDESILNLFRREENTFTSKYAELQHRLAESLSLERLALDRARKQCKLDTIQIEINEIDDKILEITNSIRQRKRPSENAVSLCKPASPIDNNCTNHHQNEINESEAWRKGRRQSTLRVYDELARLVDERIDFEKQIIEINSSIQL</sequence>
<protein>
    <submittedName>
        <fullName evidence="2">Uncharacterized protein</fullName>
    </submittedName>
</protein>
<comment type="caution">
    <text evidence="2">The sequence shown here is derived from an EMBL/GenBank/DDBJ whole genome shotgun (WGS) entry which is preliminary data.</text>
</comment>
<gene>
    <name evidence="2" type="ORF">JYZ213_LOCUS19701</name>
    <name evidence="3" type="ORF">OXD698_LOCUS5528</name>
</gene>
<dbReference type="EMBL" id="CAJOAZ010000226">
    <property type="protein sequence ID" value="CAF3583473.1"/>
    <property type="molecule type" value="Genomic_DNA"/>
</dbReference>
<dbReference type="EMBL" id="CAJNOG010000202">
    <property type="protein sequence ID" value="CAF1069996.1"/>
    <property type="molecule type" value="Genomic_DNA"/>
</dbReference>
<accession>A0A814LX88</accession>
<evidence type="ECO:0000256" key="1">
    <source>
        <dbReference type="SAM" id="MobiDB-lite"/>
    </source>
</evidence>
<dbReference type="AlphaFoldDB" id="A0A814LX88"/>
<name>A0A814LX88_9BILA</name>